<dbReference type="AlphaFoldDB" id="A0A5S4FL50"/>
<dbReference type="InterPro" id="IPR025847">
    <property type="entry name" value="MEDS_domain"/>
</dbReference>
<dbReference type="Proteomes" id="UP000309128">
    <property type="component" value="Unassembled WGS sequence"/>
</dbReference>
<evidence type="ECO:0000313" key="3">
    <source>
        <dbReference type="Proteomes" id="UP000309128"/>
    </source>
</evidence>
<keyword evidence="3" id="KW-1185">Reference proteome</keyword>
<name>A0A5S4FL50_9ACTN</name>
<dbReference type="EMBL" id="VCKY01000050">
    <property type="protein sequence ID" value="TMR20951.1"/>
    <property type="molecule type" value="Genomic_DNA"/>
</dbReference>
<feature type="domain" description="MEDS" evidence="1">
    <location>
        <begin position="26"/>
        <end position="183"/>
    </location>
</feature>
<comment type="caution">
    <text evidence="2">The sequence shown here is derived from an EMBL/GenBank/DDBJ whole genome shotgun (WGS) entry which is preliminary data.</text>
</comment>
<proteinExistence type="predicted"/>
<organism evidence="2 3">
    <name type="scientific">Nonomuraea turkmeniaca</name>
    <dbReference type="NCBI Taxonomy" id="103838"/>
    <lineage>
        <taxon>Bacteria</taxon>
        <taxon>Bacillati</taxon>
        <taxon>Actinomycetota</taxon>
        <taxon>Actinomycetes</taxon>
        <taxon>Streptosporangiales</taxon>
        <taxon>Streptosporangiaceae</taxon>
        <taxon>Nonomuraea</taxon>
    </lineage>
</organism>
<evidence type="ECO:0000259" key="1">
    <source>
        <dbReference type="Pfam" id="PF14417"/>
    </source>
</evidence>
<evidence type="ECO:0000313" key="2">
    <source>
        <dbReference type="EMBL" id="TMR20951.1"/>
    </source>
</evidence>
<protein>
    <recommendedName>
        <fullName evidence="1">MEDS domain-containing protein</fullName>
    </recommendedName>
</protein>
<dbReference type="OrthoDB" id="116243at2"/>
<reference evidence="2 3" key="1">
    <citation type="submission" date="2019-05" db="EMBL/GenBank/DDBJ databases">
        <title>Draft genome sequence of Nonomuraea turkmeniaca DSM 43926.</title>
        <authorList>
            <person name="Saricaoglu S."/>
            <person name="Isik K."/>
        </authorList>
    </citation>
    <scope>NUCLEOTIDE SEQUENCE [LARGE SCALE GENOMIC DNA]</scope>
    <source>
        <strain evidence="2 3">DSM 43926</strain>
    </source>
</reference>
<sequence>MGPGIGKAAWVTVSAETQITDLTIDDHACLTYGEPEELLDLTAAFVRDGLAEGQRIVWLAEEPERRLAELGRRGAVARAAARRGHVTVLACQDGLLDGQAFAVEHAMRWLRDQIASTAREGYPGLRVALDMSWALRPVTGIEQLPAFEQEIAATLAGAGAAVLCQYDRERFDPVTLASVSGYHTRSVAAATYHRDALLRICRQYAPPGIRLAGQIDRSAEEALGLAMSEAIRVDGDITVNMAELSFIDLYCARMIIDAARSLPPSRKAVLRCSPVVSGRFLLLGATAVPGITLVTTHDT</sequence>
<gene>
    <name evidence="2" type="ORF">ETD86_17000</name>
</gene>
<dbReference type="Pfam" id="PF14417">
    <property type="entry name" value="MEDS"/>
    <property type="match status" value="1"/>
</dbReference>
<accession>A0A5S4FL50</accession>